<keyword evidence="11" id="KW-1185">Reference proteome</keyword>
<evidence type="ECO:0000256" key="3">
    <source>
        <dbReference type="ARBA" id="ARBA00022553"/>
    </source>
</evidence>
<dbReference type="PROSITE" id="PS50113">
    <property type="entry name" value="PAC"/>
    <property type="match status" value="6"/>
</dbReference>
<dbReference type="eggNOG" id="COG2202">
    <property type="taxonomic scope" value="Bacteria"/>
</dbReference>
<dbReference type="Gene3D" id="1.10.287.130">
    <property type="match status" value="1"/>
</dbReference>
<dbReference type="InterPro" id="IPR035965">
    <property type="entry name" value="PAS-like_dom_sf"/>
</dbReference>
<dbReference type="Pfam" id="PF00512">
    <property type="entry name" value="HisKA"/>
    <property type="match status" value="1"/>
</dbReference>
<dbReference type="InterPro" id="IPR036097">
    <property type="entry name" value="HisK_dim/P_sf"/>
</dbReference>
<dbReference type="InterPro" id="IPR000700">
    <property type="entry name" value="PAS-assoc_C"/>
</dbReference>
<dbReference type="SMART" id="SM00086">
    <property type="entry name" value="PAC"/>
    <property type="match status" value="6"/>
</dbReference>
<dbReference type="KEGG" id="cbx:Cenrod_2633"/>
<feature type="transmembrane region" description="Helical" evidence="6">
    <location>
        <begin position="280"/>
        <end position="301"/>
    </location>
</feature>
<dbReference type="InterPro" id="IPR004358">
    <property type="entry name" value="Sig_transdc_His_kin-like_C"/>
</dbReference>
<dbReference type="HOGENOM" id="CLU_250727_0_0_4"/>
<sequence>MVMLVGALVCLLVMLGYFAQFSYRNAVEAVEVETRNLTAVIESRLSSEFSRVDGMLAFVVREIRARPALLQSPQDLEEQLAPRIGQMVRTFPELCGIYIFDAAGEMRLASTPGQEAFNIADRPHFLALRDDSHATISFSDLVVSRATHLWSLVHMRSIRDEQGRFLGVVAASIQLERLTVMFRTLNVGSTGVTQLRRSDNFRLIGQIPQFEADQYNQVIPPSHPVRQRIESGEKGGTLTLIDPADGKSRIASFLLLPRFPLYVQVSISEEDYLAGWRQQATIAAGVAIVLLFVFGAAIWHLHRTTSIAGTAARNLRLSEARFRHLAESSPSGIWQADSEGRLAYVSPRWSVITGIGIESARQWGWNRGIHPADRDRVELAWQDTVAHNALSFQMEFRLLRPDGSVVWVLCLATSIREEGDIAPSWIGTFTDISHQIAMREALRANEDLKTSILDAVPATIAVLDFTGRIIETNAWWRRYASDNSPMPTGAAPNTQTGANYLAVCDAAGKTDDNAAAAAQGIRDVIDGRQARFDLEYPCPTPTKQLWYAMCVTPLGTGSQGVVVSHTDITERHDAHERLRKIASHVPGMVYQYQRWSDGRHAMPYASDGIESVFGVSAQSVVEDATPVFRSIHPDDLSILQESIGISMRDLSLWRSLFRVHHPDGRMLWAEGESTPELQPDGSVVWHGYIRDISERKQLEDALTAERELFVGGPVGVLVWRADEHWTLEYASANIHIVMGYQATEMTDTDFRYVRCVHPDDLEQVGQEVAGYLADPQCKTWEQRYRIVWPDGSVHWLYDFTVAERDASGHPLRLRGYVTDQTEQHRASRALEENMATLQLVVDTIPQGIFWKDPHGRYLGCNRVFSHFAGMTDPIDIIGQTDADLRWPPTIAQANRADDYIVLTTNRPKINAVEQFPTESGGCRWVQSSRLPLRDPSGRPFAVLGVFEDITERQQAEAAIRHSEQRLNQAQRMAQVGNWELDVQTNILTWSDEIFRIFEIDKARFGASYEAFLNIIHPDDRDRVHAAYTRSLQTREPYGIVHRLLLPDGRVKHVREQCETYFDSDGKALRSVGTVQDVTDRTLLEQQLVDDRQRLTNILWGTGVGTWEWNVQTGEMRFNERWAALIGYKLEEVGPQDINAWLRFVHPDDLADSQQALDRHFRGESEAYEHEARMRHKDGRWVWVLDRGRVNTWTQDGRPLWMAGTHYDITARKDAEAAIHDYAQALLRSNKELEQFSYSISHDMRQPLRMISSYLQLLQLSLGDSLDEEKRTYFGFAVDGAKRLDSMLMGLLEYSRVGRKSDQRSWVDSRTVLDDALLFLRPLIAEAQAHVHIEGDWPRLYTNPDEMLRLLQNLVANALKFRIAERPPVVDIEGTVRDGVWKLCVTDNGVGIAPEQIGRLFQVFQRLQSRADYEGTGIGLALCRKIVEHHGGRIWVSSPGERQGSSFCFDIPLAAMEEQEAA</sequence>
<dbReference type="SUPFAM" id="SSF55874">
    <property type="entry name" value="ATPase domain of HSP90 chaperone/DNA topoisomerase II/histidine kinase"/>
    <property type="match status" value="1"/>
</dbReference>
<dbReference type="PANTHER" id="PTHR43304">
    <property type="entry name" value="PHYTOCHROME-LIKE PROTEIN CPH1"/>
    <property type="match status" value="1"/>
</dbReference>
<dbReference type="FunFam" id="3.30.450.20:FF:000099">
    <property type="entry name" value="Sensory box sensor histidine kinase"/>
    <property type="match status" value="1"/>
</dbReference>
<dbReference type="PROSITE" id="PS50112">
    <property type="entry name" value="PAS"/>
    <property type="match status" value="4"/>
</dbReference>
<evidence type="ECO:0000259" key="7">
    <source>
        <dbReference type="PROSITE" id="PS50109"/>
    </source>
</evidence>
<dbReference type="InterPro" id="IPR001610">
    <property type="entry name" value="PAC"/>
</dbReference>
<evidence type="ECO:0000256" key="5">
    <source>
        <dbReference type="ARBA" id="ARBA00022777"/>
    </source>
</evidence>
<reference evidence="10 11" key="1">
    <citation type="journal article" date="2013" name="Genome Biol.">
        <title>Genomic analysis reveals key aspects of prokaryotic symbiosis in the phototrophic consortium "Chlorochromatium aggregatum".</title>
        <authorList>
            <person name="Liu Z."/>
            <person name="Muller J."/>
            <person name="Li T."/>
            <person name="Alvey R.M."/>
            <person name="Vogl K."/>
            <person name="Frigaard N.U."/>
            <person name="Rockwell N.C."/>
            <person name="Boyd E.S."/>
            <person name="Tomsho L.P."/>
            <person name="Schuster S.C."/>
            <person name="Henke P."/>
            <person name="Rohde M."/>
            <person name="Overmann J."/>
            <person name="Bryant D.A."/>
        </authorList>
    </citation>
    <scope>NUCLEOTIDE SEQUENCE [LARGE SCALE GENOMIC DNA]</scope>
    <source>
        <strain evidence="10">CR</strain>
    </source>
</reference>
<dbReference type="PRINTS" id="PR00344">
    <property type="entry name" value="BCTRLSENSOR"/>
</dbReference>
<dbReference type="PROSITE" id="PS50109">
    <property type="entry name" value="HIS_KIN"/>
    <property type="match status" value="1"/>
</dbReference>
<feature type="domain" description="PAC" evidence="9">
    <location>
        <begin position="1167"/>
        <end position="1220"/>
    </location>
</feature>
<feature type="domain" description="PAS" evidence="8">
    <location>
        <begin position="1117"/>
        <end position="1163"/>
    </location>
</feature>
<comment type="catalytic activity">
    <reaction evidence="1">
        <text>ATP + protein L-histidine = ADP + protein N-phospho-L-histidine.</text>
        <dbReference type="EC" id="2.7.13.3"/>
    </reaction>
</comment>
<evidence type="ECO:0000256" key="2">
    <source>
        <dbReference type="ARBA" id="ARBA00012438"/>
    </source>
</evidence>
<accession>U5NEM2</accession>
<dbReference type="InterPro" id="IPR013655">
    <property type="entry name" value="PAS_fold_3"/>
</dbReference>
<dbReference type="EC" id="2.7.13.3" evidence="2"/>
<dbReference type="PANTHER" id="PTHR43304:SF1">
    <property type="entry name" value="PAC DOMAIN-CONTAINING PROTEIN"/>
    <property type="match status" value="1"/>
</dbReference>
<feature type="domain" description="Histidine kinase" evidence="7">
    <location>
        <begin position="1238"/>
        <end position="1454"/>
    </location>
</feature>
<dbReference type="InterPro" id="IPR003594">
    <property type="entry name" value="HATPase_dom"/>
</dbReference>
<organism evidence="10 11">
    <name type="scientific">Candidatus Symbiobacter mobilis CR</name>
    <dbReference type="NCBI Taxonomy" id="946483"/>
    <lineage>
        <taxon>Bacteria</taxon>
        <taxon>Pseudomonadati</taxon>
        <taxon>Pseudomonadota</taxon>
        <taxon>Betaproteobacteria</taxon>
        <taxon>Burkholderiales</taxon>
        <taxon>Comamonadaceae</taxon>
    </lineage>
</organism>
<dbReference type="InterPro" id="IPR005467">
    <property type="entry name" value="His_kinase_dom"/>
</dbReference>
<dbReference type="EMBL" id="CP004885">
    <property type="protein sequence ID" value="AGX88683.1"/>
    <property type="molecule type" value="Genomic_DNA"/>
</dbReference>
<dbReference type="Pfam" id="PF08447">
    <property type="entry name" value="PAS_3"/>
    <property type="match status" value="5"/>
</dbReference>
<gene>
    <name evidence="10" type="ORF">Cenrod_2633</name>
</gene>
<evidence type="ECO:0000313" key="10">
    <source>
        <dbReference type="EMBL" id="AGX88683.1"/>
    </source>
</evidence>
<evidence type="ECO:0000313" key="11">
    <source>
        <dbReference type="Proteomes" id="UP000017184"/>
    </source>
</evidence>
<dbReference type="Proteomes" id="UP000017184">
    <property type="component" value="Chromosome"/>
</dbReference>
<feature type="domain" description="PAC" evidence="9">
    <location>
        <begin position="780"/>
        <end position="832"/>
    </location>
</feature>
<dbReference type="CDD" id="cd12915">
    <property type="entry name" value="PDC2_DGC_like"/>
    <property type="match status" value="1"/>
</dbReference>
<dbReference type="PATRIC" id="fig|946483.4.peg.2660"/>
<dbReference type="InterPro" id="IPR003661">
    <property type="entry name" value="HisK_dim/P_dom"/>
</dbReference>
<feature type="domain" description="PAS" evidence="8">
    <location>
        <begin position="574"/>
        <end position="650"/>
    </location>
</feature>
<evidence type="ECO:0000259" key="8">
    <source>
        <dbReference type="PROSITE" id="PS50112"/>
    </source>
</evidence>
<feature type="domain" description="PAS" evidence="8">
    <location>
        <begin position="318"/>
        <end position="388"/>
    </location>
</feature>
<evidence type="ECO:0000259" key="9">
    <source>
        <dbReference type="PROSITE" id="PS50113"/>
    </source>
</evidence>
<dbReference type="NCBIfam" id="TIGR00229">
    <property type="entry name" value="sensory_box"/>
    <property type="match status" value="5"/>
</dbReference>
<dbReference type="CDD" id="cd00082">
    <property type="entry name" value="HisKA"/>
    <property type="match status" value="1"/>
</dbReference>
<dbReference type="CDD" id="cd00130">
    <property type="entry name" value="PAS"/>
    <property type="match status" value="6"/>
</dbReference>
<feature type="domain" description="PAS" evidence="8">
    <location>
        <begin position="962"/>
        <end position="1034"/>
    </location>
</feature>
<dbReference type="GO" id="GO:0000155">
    <property type="term" value="F:phosphorelay sensor kinase activity"/>
    <property type="evidence" value="ECO:0007669"/>
    <property type="project" value="InterPro"/>
</dbReference>
<keyword evidence="6" id="KW-0472">Membrane</keyword>
<name>U5NEM2_9BURK</name>
<evidence type="ECO:0000256" key="6">
    <source>
        <dbReference type="SAM" id="Phobius"/>
    </source>
</evidence>
<keyword evidence="6" id="KW-1133">Transmembrane helix</keyword>
<keyword evidence="5" id="KW-0418">Kinase</keyword>
<dbReference type="Pfam" id="PF08448">
    <property type="entry name" value="PAS_4"/>
    <property type="match status" value="1"/>
</dbReference>
<feature type="domain" description="PAC" evidence="9">
    <location>
        <begin position="392"/>
        <end position="444"/>
    </location>
</feature>
<proteinExistence type="predicted"/>
<dbReference type="InterPro" id="IPR036890">
    <property type="entry name" value="HATPase_C_sf"/>
</dbReference>
<dbReference type="InterPro" id="IPR000014">
    <property type="entry name" value="PAS"/>
</dbReference>
<protein>
    <recommendedName>
        <fullName evidence="2">histidine kinase</fullName>
        <ecNumber evidence="2">2.7.13.3</ecNumber>
    </recommendedName>
</protein>
<dbReference type="eggNOG" id="COG4251">
    <property type="taxonomic scope" value="Bacteria"/>
</dbReference>
<dbReference type="SMART" id="SM00388">
    <property type="entry name" value="HisKA"/>
    <property type="match status" value="1"/>
</dbReference>
<evidence type="ECO:0000256" key="4">
    <source>
        <dbReference type="ARBA" id="ARBA00022679"/>
    </source>
</evidence>
<feature type="domain" description="PAC" evidence="9">
    <location>
        <begin position="905"/>
        <end position="961"/>
    </location>
</feature>
<dbReference type="SMART" id="SM00091">
    <property type="entry name" value="PAS"/>
    <property type="match status" value="6"/>
</dbReference>
<dbReference type="Gene3D" id="3.30.450.20">
    <property type="entry name" value="PAS domain"/>
    <property type="match status" value="9"/>
</dbReference>
<dbReference type="STRING" id="946483.Cenrod_2633"/>
<keyword evidence="3" id="KW-0597">Phosphoprotein</keyword>
<dbReference type="SUPFAM" id="SSF55785">
    <property type="entry name" value="PYP-like sensor domain (PAS domain)"/>
    <property type="match status" value="7"/>
</dbReference>
<dbReference type="InterPro" id="IPR052162">
    <property type="entry name" value="Sensor_kinase/Photoreceptor"/>
</dbReference>
<dbReference type="SMART" id="SM00387">
    <property type="entry name" value="HATPase_c"/>
    <property type="match status" value="1"/>
</dbReference>
<keyword evidence="6" id="KW-0812">Transmembrane</keyword>
<dbReference type="Gene3D" id="2.10.70.100">
    <property type="match status" value="1"/>
</dbReference>
<keyword evidence="4" id="KW-0808">Transferase</keyword>
<dbReference type="eggNOG" id="COG4191">
    <property type="taxonomic scope" value="Bacteria"/>
</dbReference>
<dbReference type="Gene3D" id="3.30.565.10">
    <property type="entry name" value="Histidine kinase-like ATPase, C-terminal domain"/>
    <property type="match status" value="1"/>
</dbReference>
<evidence type="ECO:0000256" key="1">
    <source>
        <dbReference type="ARBA" id="ARBA00000085"/>
    </source>
</evidence>
<dbReference type="SUPFAM" id="SSF47384">
    <property type="entry name" value="Homodimeric domain of signal transducing histidine kinase"/>
    <property type="match status" value="1"/>
</dbReference>
<feature type="domain" description="PAC" evidence="9">
    <location>
        <begin position="653"/>
        <end position="704"/>
    </location>
</feature>
<dbReference type="Pfam" id="PF02518">
    <property type="entry name" value="HATPase_c"/>
    <property type="match status" value="1"/>
</dbReference>
<dbReference type="CDD" id="cd12914">
    <property type="entry name" value="PDC1_DGC_like"/>
    <property type="match status" value="1"/>
</dbReference>
<feature type="domain" description="PAC" evidence="9">
    <location>
        <begin position="1037"/>
        <end position="1089"/>
    </location>
</feature>
<dbReference type="InterPro" id="IPR013656">
    <property type="entry name" value="PAS_4"/>
</dbReference>